<dbReference type="FunFam" id="2.60.40.10:FF:000001">
    <property type="entry name" value="Filamin-C isoform b"/>
    <property type="match status" value="5"/>
</dbReference>
<dbReference type="FunFam" id="2.60.40.10:FF:000007">
    <property type="entry name" value="Filamin-B isoform C"/>
    <property type="match status" value="2"/>
</dbReference>
<dbReference type="PROSITE" id="PS50194">
    <property type="entry name" value="FILAMIN_REPEAT"/>
    <property type="match status" value="22"/>
</dbReference>
<dbReference type="Pfam" id="PF00630">
    <property type="entry name" value="Filamin"/>
    <property type="match status" value="22"/>
</dbReference>
<evidence type="ECO:0000259" key="9">
    <source>
        <dbReference type="PROSITE" id="PS50021"/>
    </source>
</evidence>
<feature type="repeat" description="Filamin" evidence="7">
    <location>
        <begin position="566"/>
        <end position="657"/>
    </location>
</feature>
<evidence type="ECO:0000256" key="1">
    <source>
        <dbReference type="ARBA" id="ARBA00004245"/>
    </source>
</evidence>
<dbReference type="FunFam" id="1.10.418.10:FF:000006">
    <property type="entry name" value="Filamin-B isoform A"/>
    <property type="match status" value="1"/>
</dbReference>
<dbReference type="SMART" id="SM00557">
    <property type="entry name" value="IG_FLMN"/>
    <property type="match status" value="22"/>
</dbReference>
<evidence type="ECO:0000256" key="5">
    <source>
        <dbReference type="ARBA" id="ARBA00023203"/>
    </source>
</evidence>
<comment type="similarity">
    <text evidence="2">Belongs to the filamin family.</text>
</comment>
<dbReference type="SMART" id="SM00033">
    <property type="entry name" value="CH"/>
    <property type="match status" value="2"/>
</dbReference>
<dbReference type="InterPro" id="IPR001715">
    <property type="entry name" value="CH_dom"/>
</dbReference>
<feature type="repeat" description="Filamin" evidence="7">
    <location>
        <begin position="2002"/>
        <end position="2094"/>
    </location>
</feature>
<dbReference type="SUPFAM" id="SSF81296">
    <property type="entry name" value="E set domains"/>
    <property type="match status" value="22"/>
</dbReference>
<dbReference type="Proteomes" id="UP000827092">
    <property type="component" value="Unassembled WGS sequence"/>
</dbReference>
<comment type="caution">
    <text evidence="10">The sequence shown here is derived from an EMBL/GenBank/DDBJ whole genome shotgun (WGS) entry which is preliminary data.</text>
</comment>
<feature type="repeat" description="Filamin" evidence="7">
    <location>
        <begin position="660"/>
        <end position="757"/>
    </location>
</feature>
<keyword evidence="5" id="KW-0009">Actin-binding</keyword>
<proteinExistence type="inferred from homology"/>
<feature type="repeat" description="Filamin" evidence="7">
    <location>
        <begin position="1443"/>
        <end position="1531"/>
    </location>
</feature>
<dbReference type="InterPro" id="IPR044801">
    <property type="entry name" value="Filamin"/>
</dbReference>
<evidence type="ECO:0000256" key="8">
    <source>
        <dbReference type="SAM" id="MobiDB-lite"/>
    </source>
</evidence>
<feature type="domain" description="Calponin-homology (CH)" evidence="9">
    <location>
        <begin position="33"/>
        <end position="139"/>
    </location>
</feature>
<feature type="repeat" description="Filamin" evidence="7">
    <location>
        <begin position="854"/>
        <end position="948"/>
    </location>
</feature>
<feature type="repeat" description="Filamin" evidence="7">
    <location>
        <begin position="1719"/>
        <end position="1806"/>
    </location>
</feature>
<feature type="repeat" description="Filamin" evidence="7">
    <location>
        <begin position="1142"/>
        <end position="1234"/>
    </location>
</feature>
<dbReference type="GO" id="GO:0005856">
    <property type="term" value="C:cytoskeleton"/>
    <property type="evidence" value="ECO:0007669"/>
    <property type="project" value="UniProtKB-SubCell"/>
</dbReference>
<dbReference type="PROSITE" id="PS00020">
    <property type="entry name" value="ACTININ_2"/>
    <property type="match status" value="1"/>
</dbReference>
<dbReference type="GO" id="GO:0030036">
    <property type="term" value="P:actin cytoskeleton organization"/>
    <property type="evidence" value="ECO:0007669"/>
    <property type="project" value="InterPro"/>
</dbReference>
<feature type="repeat" description="Filamin" evidence="7">
    <location>
        <begin position="1042"/>
        <end position="1141"/>
    </location>
</feature>
<dbReference type="InterPro" id="IPR014756">
    <property type="entry name" value="Ig_E-set"/>
</dbReference>
<dbReference type="InterPro" id="IPR001589">
    <property type="entry name" value="Actinin_actin-bd_CS"/>
</dbReference>
<dbReference type="Pfam" id="PF00307">
    <property type="entry name" value="CH"/>
    <property type="match status" value="2"/>
</dbReference>
<feature type="domain" description="Calponin-homology (CH)" evidence="9">
    <location>
        <begin position="161"/>
        <end position="264"/>
    </location>
</feature>
<feature type="repeat" description="Filamin" evidence="7">
    <location>
        <begin position="1809"/>
        <end position="1901"/>
    </location>
</feature>
<dbReference type="PANTHER" id="PTHR38537:SF8">
    <property type="entry name" value="FILAMIN-A"/>
    <property type="match status" value="1"/>
</dbReference>
<feature type="repeat" description="Filamin" evidence="7">
    <location>
        <begin position="1568"/>
        <end position="1628"/>
    </location>
</feature>
<dbReference type="FunFam" id="2.60.40.10:FF:000092">
    <property type="entry name" value="Filamin-B isoform B"/>
    <property type="match status" value="1"/>
</dbReference>
<dbReference type="PROSITE" id="PS50021">
    <property type="entry name" value="CH"/>
    <property type="match status" value="2"/>
</dbReference>
<dbReference type="InterPro" id="IPR013783">
    <property type="entry name" value="Ig-like_fold"/>
</dbReference>
<dbReference type="Gene3D" id="1.10.418.10">
    <property type="entry name" value="Calponin-like domain"/>
    <property type="match status" value="2"/>
</dbReference>
<feature type="repeat" description="Filamin" evidence="7">
    <location>
        <begin position="1335"/>
        <end position="1430"/>
    </location>
</feature>
<dbReference type="CDD" id="cd21311">
    <property type="entry name" value="CH_dFLNA-like_rpt1"/>
    <property type="match status" value="1"/>
</dbReference>
<feature type="repeat" description="Filamin" evidence="7">
    <location>
        <begin position="271"/>
        <end position="369"/>
    </location>
</feature>
<feature type="repeat" description="Filamin" evidence="7">
    <location>
        <begin position="2096"/>
        <end position="2189"/>
    </location>
</feature>
<feature type="repeat" description="Filamin" evidence="7">
    <location>
        <begin position="470"/>
        <end position="566"/>
    </location>
</feature>
<dbReference type="SUPFAM" id="SSF47576">
    <property type="entry name" value="Calponin-homology domain, CH-domain"/>
    <property type="match status" value="1"/>
</dbReference>
<name>A0AAV6UUY7_9ARAC</name>
<feature type="repeat" description="Filamin" evidence="7">
    <location>
        <begin position="371"/>
        <end position="469"/>
    </location>
</feature>
<protein>
    <recommendedName>
        <fullName evidence="9">Calponin-homology (CH) domain-containing protein</fullName>
    </recommendedName>
</protein>
<evidence type="ECO:0000256" key="6">
    <source>
        <dbReference type="ARBA" id="ARBA00023212"/>
    </source>
</evidence>
<feature type="repeat" description="Filamin" evidence="7">
    <location>
        <begin position="758"/>
        <end position="853"/>
    </location>
</feature>
<dbReference type="Gene3D" id="2.60.40.10">
    <property type="entry name" value="Immunoglobulins"/>
    <property type="match status" value="22"/>
</dbReference>
<evidence type="ECO:0000256" key="2">
    <source>
        <dbReference type="ARBA" id="ARBA00009238"/>
    </source>
</evidence>
<dbReference type="InterPro" id="IPR017868">
    <property type="entry name" value="Filamin/ABP280_repeat-like"/>
</dbReference>
<accession>A0AAV6UUY7</accession>
<dbReference type="FunFam" id="2.60.40.10:FF:000096">
    <property type="entry name" value="filamin-C isoform X2"/>
    <property type="match status" value="1"/>
</dbReference>
<evidence type="ECO:0000313" key="11">
    <source>
        <dbReference type="Proteomes" id="UP000827092"/>
    </source>
</evidence>
<comment type="subcellular location">
    <subcellularLocation>
        <location evidence="1">Cytoplasm</location>
        <location evidence="1">Cytoskeleton</location>
    </subcellularLocation>
</comment>
<feature type="repeat" description="Filamin" evidence="7">
    <location>
        <begin position="1628"/>
        <end position="1720"/>
    </location>
</feature>
<dbReference type="InterPro" id="IPR036872">
    <property type="entry name" value="CH_dom_sf"/>
</dbReference>
<dbReference type="PROSITE" id="PS00019">
    <property type="entry name" value="ACTININ_1"/>
    <property type="match status" value="1"/>
</dbReference>
<feature type="repeat" description="Filamin" evidence="7">
    <location>
        <begin position="949"/>
        <end position="1041"/>
    </location>
</feature>
<keyword evidence="4" id="KW-0677">Repeat</keyword>
<dbReference type="EMBL" id="JAFNEN010000274">
    <property type="protein sequence ID" value="KAG8187310.1"/>
    <property type="molecule type" value="Genomic_DNA"/>
</dbReference>
<dbReference type="FunFam" id="1.10.418.10:FF:000008">
    <property type="entry name" value="Filamin-B isoform C"/>
    <property type="match status" value="1"/>
</dbReference>
<keyword evidence="11" id="KW-1185">Reference proteome</keyword>
<organism evidence="10 11">
    <name type="scientific">Oedothorax gibbosus</name>
    <dbReference type="NCBI Taxonomy" id="931172"/>
    <lineage>
        <taxon>Eukaryota</taxon>
        <taxon>Metazoa</taxon>
        <taxon>Ecdysozoa</taxon>
        <taxon>Arthropoda</taxon>
        <taxon>Chelicerata</taxon>
        <taxon>Arachnida</taxon>
        <taxon>Araneae</taxon>
        <taxon>Araneomorphae</taxon>
        <taxon>Entelegynae</taxon>
        <taxon>Araneoidea</taxon>
        <taxon>Linyphiidae</taxon>
        <taxon>Erigoninae</taxon>
        <taxon>Oedothorax</taxon>
    </lineage>
</organism>
<feature type="region of interest" description="Disordered" evidence="8">
    <location>
        <begin position="1"/>
        <end position="25"/>
    </location>
</feature>
<dbReference type="PANTHER" id="PTHR38537">
    <property type="entry name" value="JITTERBUG, ISOFORM N"/>
    <property type="match status" value="1"/>
</dbReference>
<feature type="compositionally biased region" description="Low complexity" evidence="8">
    <location>
        <begin position="1"/>
        <end position="14"/>
    </location>
</feature>
<feature type="repeat" description="Filamin" evidence="7">
    <location>
        <begin position="1900"/>
        <end position="1999"/>
    </location>
</feature>
<feature type="repeat" description="Filamin" evidence="7">
    <location>
        <begin position="1235"/>
        <end position="1334"/>
    </location>
</feature>
<keyword evidence="3" id="KW-0963">Cytoplasm</keyword>
<evidence type="ECO:0000256" key="4">
    <source>
        <dbReference type="ARBA" id="ARBA00022737"/>
    </source>
</evidence>
<dbReference type="InterPro" id="IPR001298">
    <property type="entry name" value="Filamin/ABP280_rpt"/>
</dbReference>
<reference evidence="10 11" key="1">
    <citation type="journal article" date="2022" name="Nat. Ecol. Evol.">
        <title>A masculinizing supergene underlies an exaggerated male reproductive morph in a spider.</title>
        <authorList>
            <person name="Hendrickx F."/>
            <person name="De Corte Z."/>
            <person name="Sonet G."/>
            <person name="Van Belleghem S.M."/>
            <person name="Kostlbacher S."/>
            <person name="Vangestel C."/>
        </authorList>
    </citation>
    <scope>NUCLEOTIDE SEQUENCE [LARGE SCALE GENOMIC DNA]</scope>
    <source>
        <strain evidence="10">W744_W776</strain>
    </source>
</reference>
<sequence>MAQQPQNAGQQQPAEGDPDEMERDLAEDAVWKRIQQNTFTRWANEHLKTVQKTISNLESDLSDGLRLIALVEVLSGRRLPKHNKKPSFRSQKLENVSVALKFLTEDEGIKIVNIDSTDIVDCKLKLILGLIWTLILHYSISLPMWEGEEGDSVFDKNKAGPSPKQRLLGWIQSKLPDIPINNFNSDWNDGRAVAALVDALAPGLCPDWCDMKPENALQNAKEAMGLADDWLGIPQLVKPEEMINPNVDDQSMMTYLSQYPKAELKAGAPLRPRTNPNRVRCYGPGIEPTGVNVGAPAMFTVETFSAGKGNVEVFIENPKGKLEKVDIKFNDDRSKTYTVTYTAQMEGMHKVKVVFAGKEVPKSPFNVMVEGHAGDPKKVTASGPGLEPVGVMTGKPTYFDIFTKDAGRGQVEVIILDPKGNRNTVPCRIRKTEDNVYRCEYVAQTTGMHSVNVFFAGQQIPNSPFGVKVTPVCDARKVKATGRGLQKNGVRVKDIADFKICTENAGNGQLEVKVIGPGGTQEKLDIKKVDENNYDCAYYPSKEGRYIVTISYGGQEISKSPYEVNVLPYKESKIRAYGPGLHGGVAGYPARFTVETNGETGRLGFLVEGPSHAKIQCFDNEDGSANVEYLPTMPGEYAVHILCDNEDIPKSPYIAQILPKTDYHPEKVEAHGPGLQPSGVVQNQPTDFTIDCRKAGGHAPLDVSVMDADLKPVDLKVTDQLDGTFKAQYKPTKEDKHTVQVNYGGVAIPKSPFRVNVGKPTDTNQVKVFGPGVEPGVKAGIPTHFNIDCTAAGTGKVQVKLTDAKGGLVPVQVLDNDDGTYSVDYTAQSTGEYKVSVAFAGKEIPNSPIKVNVEAPVDVSKIKVDGLEPTAQVNSLQQFRVITGHGGTRPADFAVTITSPSGRRVKAHVVPTAEGFLVNFTPTELGHYLLSISFGGVPIAPAPYRFLCLSNADPSRVIAYGPGLDQGLVNRPAQFVVDTRGAGHGSLGITIEGPCEAAISCRDNGDGTCDVAYLPTEIGEYLINVAYDRRHIEGSPFVAVVTSDVDVWNIRVLGNGIQPQGVYVDSPTDFIVDARAVSKRSDGKVQCTITNPSGSKMNSLVTSLNDGTYRVCYTPFEEGPHKIDISYDGLPVPGSPFKVNVLRGCDPRKVKAYGPGLEQAIVNQVNSFTVETKGAGRGALGLMIVGPVEPKMTCKDNRDGSCTVEYIPVETGPHEIGVKYDDKDVPGSPFKVMCTASVDASKVTAKGPGVEPNQCRNTGKPLPFTVDATKSGKGPLDVQVTSEKGPIASKPVIRDNGNGTYDVSYLPPPEGSPCNVKVAYGGKDIPGSPFQMKVKPAVEPQNVKLSGPGVQNKVPASLPVEFTIDTREAGKAELVVDIKKPDGKPLKAQVVDNKDGTFKVRYVPEDIGPHKLSVKYGGQEVPKCPITVESFAVGQADKCKITEGVEEKVSIGEEYCITVNAEQAGNGAVTCRITSSNTQTQSDVDIHVEDNRNGTFNVYYSVKEVGDYTINVLCDHWGDRHSQDIPVVLYFAVTEQVERKTITKTRTTQSRTSEFRSVELHSICLPPGPGQITAEVKMPSGKVDKPVVIDNHDGTISIKYDPREEGLHELHVKYNQEHIPGSPFKIFVDSISSGFVTAHGPGLARGIAGEPANFTIFTKNAGAGGLDVAVQGPSQAEINCHDNKDGTVAVNYLPAAPGEYKISVKFAGKHISGSPFTSKITGEGRKRNQISVGHSSEVSLKVQEKDARNLNASIVAPSGLEEPCFLKTLPNGHLGISFTPREAGQHLVNVKRQGNHIQGSPFQINVLDQEIGDASKVKVTGAAIKEGKTHVANEFTIDTKEAGFGGLSLSVEGPSKADIQCKDNENGTLTVSYKPTEPGYYIVNLKFADHHVPGSPFTVKVLGEGSNIQREFIKKQRESAPVADVGNECKLQFRLPGSSAFDMCAKVTSPSDVSEDAAITDCDDCLYSVHFVPKEVGVHTVSVRNKDMHIPGSPFQFTVGPFRDHGAHRVHAGGPGLLRGSTNEICEFNVWTREAGAGSLAISVEGPSKADIEFKDMKDGSCFVKYKVTEPGDYRVGIKFNDQHIPDSPYHVYIMPPAGDAAKIELARVPETGCSVNKPVSLCVLMNGAKGNLDGKCITPSGTEDDVYIAPLDADQWALRFVPRENGIHLIHIRCDGIHIPQSPFRLRIGQDDADPAAVHAYGQGLKEAKTGTKMDFIVDTCSAGTGTLAVTIDGPSKVSMDCTEVEEGYKVRYTPLAPGDYFITVKYNGYHISGSPFKVPCAGSALTDVGMKEQSNVVVETVAKQAKQKADHMPAFRSDANKITSKGMGLKKAHLNRNNQFTVNCVDAGNNLMFCSIYGPKGPCDEVHVKSIGRNMYQVNYTVKERGDHIVVCKWGDDHIPGSPFKVEAS</sequence>
<gene>
    <name evidence="10" type="ORF">JTE90_011680</name>
</gene>
<feature type="repeat" description="Filamin" evidence="7">
    <location>
        <begin position="2191"/>
        <end position="2282"/>
    </location>
</feature>
<feature type="repeat" description="Filamin" evidence="7">
    <location>
        <begin position="2316"/>
        <end position="2410"/>
    </location>
</feature>
<dbReference type="FunFam" id="2.60.40.10:FF:000140">
    <property type="entry name" value="FiLamiN (Actin binding protein) homolog"/>
    <property type="match status" value="2"/>
</dbReference>
<dbReference type="GO" id="GO:0051015">
    <property type="term" value="F:actin filament binding"/>
    <property type="evidence" value="ECO:0007669"/>
    <property type="project" value="InterPro"/>
</dbReference>
<evidence type="ECO:0000313" key="10">
    <source>
        <dbReference type="EMBL" id="KAG8187310.1"/>
    </source>
</evidence>
<evidence type="ECO:0000256" key="7">
    <source>
        <dbReference type="PROSITE-ProRule" id="PRU00087"/>
    </source>
</evidence>
<evidence type="ECO:0000256" key="3">
    <source>
        <dbReference type="ARBA" id="ARBA00022490"/>
    </source>
</evidence>
<keyword evidence="6" id="KW-0206">Cytoskeleton</keyword>